<dbReference type="SUPFAM" id="SSF140753">
    <property type="entry name" value="PG0816-like"/>
    <property type="match status" value="1"/>
</dbReference>
<proteinExistence type="predicted"/>
<gene>
    <name evidence="1" type="ORF">ACFOW1_15540</name>
</gene>
<keyword evidence="2" id="KW-1185">Reference proteome</keyword>
<dbReference type="EMBL" id="JBHSDC010000029">
    <property type="protein sequence ID" value="MFC4233314.1"/>
    <property type="molecule type" value="Genomic_DNA"/>
</dbReference>
<protein>
    <submittedName>
        <fullName evidence="1">DUF1896 family protein</fullName>
    </submittedName>
</protein>
<dbReference type="Proteomes" id="UP001595906">
    <property type="component" value="Unassembled WGS sequence"/>
</dbReference>
<dbReference type="InterPro" id="IPR036297">
    <property type="entry name" value="PG0816-like_sf"/>
</dbReference>
<sequence length="144" mass="16802">MQEILTEKLHEYIINNNLNLLIELQQEGKVDTYLQEKVATADELISQLQSDNTPSYIIEEQCLDLLTKDLRPSKFNYVLRVLEEDFEKQYQQFREAGILTYETINLIAACNPVFEALGFTTDNEDDKQLRYAITGTVKQYLDKQ</sequence>
<name>A0ABV8Q0G7_9BACT</name>
<organism evidence="1 2">
    <name type="scientific">Parasediminibacterium paludis</name>
    <dbReference type="NCBI Taxonomy" id="908966"/>
    <lineage>
        <taxon>Bacteria</taxon>
        <taxon>Pseudomonadati</taxon>
        <taxon>Bacteroidota</taxon>
        <taxon>Chitinophagia</taxon>
        <taxon>Chitinophagales</taxon>
        <taxon>Chitinophagaceae</taxon>
        <taxon>Parasediminibacterium</taxon>
    </lineage>
</organism>
<dbReference type="RefSeq" id="WP_379015539.1">
    <property type="nucleotide sequence ID" value="NZ_JBHSDC010000029.1"/>
</dbReference>
<accession>A0ABV8Q0G7</accession>
<reference evidence="2" key="1">
    <citation type="journal article" date="2019" name="Int. J. Syst. Evol. Microbiol.">
        <title>The Global Catalogue of Microorganisms (GCM) 10K type strain sequencing project: providing services to taxonomists for standard genome sequencing and annotation.</title>
        <authorList>
            <consortium name="The Broad Institute Genomics Platform"/>
            <consortium name="The Broad Institute Genome Sequencing Center for Infectious Disease"/>
            <person name="Wu L."/>
            <person name="Ma J."/>
        </authorList>
    </citation>
    <scope>NUCLEOTIDE SEQUENCE [LARGE SCALE GENOMIC DNA]</scope>
    <source>
        <strain evidence="2">CECT 8010</strain>
    </source>
</reference>
<evidence type="ECO:0000313" key="2">
    <source>
        <dbReference type="Proteomes" id="UP001595906"/>
    </source>
</evidence>
<evidence type="ECO:0000313" key="1">
    <source>
        <dbReference type="EMBL" id="MFC4233314.1"/>
    </source>
</evidence>
<comment type="caution">
    <text evidence="1">The sequence shown here is derived from an EMBL/GenBank/DDBJ whole genome shotgun (WGS) entry which is preliminary data.</text>
</comment>